<dbReference type="Pfam" id="PF02225">
    <property type="entry name" value="PA"/>
    <property type="match status" value="1"/>
</dbReference>
<reference evidence="4 5" key="1">
    <citation type="submission" date="2023-07" db="EMBL/GenBank/DDBJ databases">
        <title>Sorghum-associated microbial communities from plants grown in Nebraska, USA.</title>
        <authorList>
            <person name="Schachtman D."/>
        </authorList>
    </citation>
    <scope>NUCLEOTIDE SEQUENCE [LARGE SCALE GENOMIC DNA]</scope>
    <source>
        <strain evidence="4 5">BE167</strain>
    </source>
</reference>
<dbReference type="Gene3D" id="3.50.30.30">
    <property type="match status" value="1"/>
</dbReference>
<evidence type="ECO:0000256" key="1">
    <source>
        <dbReference type="SAM" id="SignalP"/>
    </source>
</evidence>
<gene>
    <name evidence="4" type="ORF">J2X01_003218</name>
</gene>
<feature type="chain" id="PRO_5045528394" evidence="1">
    <location>
        <begin position="29"/>
        <end position="505"/>
    </location>
</feature>
<dbReference type="EMBL" id="JAVDVQ010000015">
    <property type="protein sequence ID" value="MDR7083918.1"/>
    <property type="molecule type" value="Genomic_DNA"/>
</dbReference>
<dbReference type="InterPro" id="IPR007484">
    <property type="entry name" value="Peptidase_M28"/>
</dbReference>
<feature type="signal peptide" evidence="1">
    <location>
        <begin position="1"/>
        <end position="28"/>
    </location>
</feature>
<dbReference type="InterPro" id="IPR045175">
    <property type="entry name" value="M28_fam"/>
</dbReference>
<dbReference type="PANTHER" id="PTHR12147">
    <property type="entry name" value="METALLOPEPTIDASE M28 FAMILY MEMBER"/>
    <property type="match status" value="1"/>
</dbReference>
<dbReference type="Pfam" id="PF04389">
    <property type="entry name" value="Peptidase_M28"/>
    <property type="match status" value="1"/>
</dbReference>
<dbReference type="Proteomes" id="UP001252243">
    <property type="component" value="Unassembled WGS sequence"/>
</dbReference>
<sequence>MRHTRNIQRVAIAAAIGLTVSFAPPARAATATGSDALRSAVSAENIIDHLEALQGIADDNGGNRAAGTPGYEASLVYIEEQLDAAGYDPVRQPFTYDRYDFVSASLERVSPNPTSYVYGEGFRDLSYSGAGDVTAPLTAVDVNLAGDHASTSGCEAADFVGFPAGNVALIQRGTCSFRIKADNAAAARASAVIIFNQGNVVPGDDRAGLFGGTLDLPQAAIPVVSTSYATGAELAGLSGVEMHVAVDAGVASIDSYNILADTAGRADRTVVVGAHLDSVGVGPGINDNGSGSAAILETAIQMMESGIEPTNRVRFAFWGGEEDGLVGSDYYVSQLTAQQLTDHAVNLNFDMVGSPNFVRFVYDGDGSAFGAVGPNGSALVEKVFLDYFQSQNLPVAPTAFDGRSDYFGFINNGIPAGGLFTGAEGIKTAEETQIFGGTAGAAYDACYHAACDDIDNLDAGVLEEMADAIAHSTLTFAMTSAVNETAQGKAAGNVDLQYKADKLLK</sequence>
<dbReference type="InterPro" id="IPR003137">
    <property type="entry name" value="PA_domain"/>
</dbReference>
<organism evidence="4 5">
    <name type="scientific">Arthrobacter ginsengisoli</name>
    <dbReference type="NCBI Taxonomy" id="1356565"/>
    <lineage>
        <taxon>Bacteria</taxon>
        <taxon>Bacillati</taxon>
        <taxon>Actinomycetota</taxon>
        <taxon>Actinomycetes</taxon>
        <taxon>Micrococcales</taxon>
        <taxon>Micrococcaceae</taxon>
        <taxon>Arthrobacter</taxon>
    </lineage>
</organism>
<feature type="domain" description="Peptidase M28" evidence="3">
    <location>
        <begin position="257"/>
        <end position="471"/>
    </location>
</feature>
<evidence type="ECO:0000313" key="4">
    <source>
        <dbReference type="EMBL" id="MDR7083918.1"/>
    </source>
</evidence>
<evidence type="ECO:0000259" key="3">
    <source>
        <dbReference type="Pfam" id="PF04389"/>
    </source>
</evidence>
<keyword evidence="5" id="KW-1185">Reference proteome</keyword>
<dbReference type="SUPFAM" id="SSF52025">
    <property type="entry name" value="PA domain"/>
    <property type="match status" value="1"/>
</dbReference>
<dbReference type="SUPFAM" id="SSF53187">
    <property type="entry name" value="Zn-dependent exopeptidases"/>
    <property type="match status" value="1"/>
</dbReference>
<proteinExistence type="predicted"/>
<comment type="caution">
    <text evidence="4">The sequence shown here is derived from an EMBL/GenBank/DDBJ whole genome shotgun (WGS) entry which is preliminary data.</text>
</comment>
<dbReference type="Gene3D" id="3.40.630.10">
    <property type="entry name" value="Zn peptidases"/>
    <property type="match status" value="1"/>
</dbReference>
<dbReference type="PANTHER" id="PTHR12147:SF26">
    <property type="entry name" value="PEPTIDASE M28 DOMAIN-CONTAINING PROTEIN"/>
    <property type="match status" value="1"/>
</dbReference>
<dbReference type="InterPro" id="IPR046450">
    <property type="entry name" value="PA_dom_sf"/>
</dbReference>
<name>A0ABU1UFH9_9MICC</name>
<accession>A0ABU1UFH9</accession>
<keyword evidence="1" id="KW-0732">Signal</keyword>
<protein>
    <submittedName>
        <fullName evidence="4">Zn-dependent M28 family amino/carboxypeptidase</fullName>
    </submittedName>
</protein>
<evidence type="ECO:0000313" key="5">
    <source>
        <dbReference type="Proteomes" id="UP001252243"/>
    </source>
</evidence>
<dbReference type="RefSeq" id="WP_310059464.1">
    <property type="nucleotide sequence ID" value="NZ_JAVDVQ010000015.1"/>
</dbReference>
<evidence type="ECO:0000259" key="2">
    <source>
        <dbReference type="Pfam" id="PF02225"/>
    </source>
</evidence>
<feature type="domain" description="PA" evidence="2">
    <location>
        <begin position="133"/>
        <end position="234"/>
    </location>
</feature>